<evidence type="ECO:0000313" key="3">
    <source>
        <dbReference type="Proteomes" id="UP001186944"/>
    </source>
</evidence>
<dbReference type="AlphaFoldDB" id="A0AA89BVU9"/>
<name>A0AA89BVU9_PINIB</name>
<evidence type="ECO:0000256" key="1">
    <source>
        <dbReference type="SAM" id="MobiDB-lite"/>
    </source>
</evidence>
<sequence length="310" mass="35939">MADVIKGERLNERRFTTLKINLQGDDEEGTDFISQTWLNPKLDGNQFNFQHTHPIHWMKPGMIDEKDRFRDSIPGDGFSSDEDDRDSSSDRSSRLRSPPVLMGYPQKRPRSVTALAGVVKAVGRFKNSVKSKSSPTPTSAREDRLIFPGEQTKRKSQAAILAELRMPSRRRTKTKVTFENEEELKLEEVRRPTKKVSADELDTIVSRLIRPTNASRARTATVRPKFFFEEKRRPEPKRVDWLVFAPTRFRGLRKVGHEEIEEITNRLHSFDIERWPPNSARGLRRHTSMREELIPINSPRLKGIKGIKDW</sequence>
<organism evidence="2 3">
    <name type="scientific">Pinctada imbricata</name>
    <name type="common">Atlantic pearl-oyster</name>
    <name type="synonym">Pinctada martensii</name>
    <dbReference type="NCBI Taxonomy" id="66713"/>
    <lineage>
        <taxon>Eukaryota</taxon>
        <taxon>Metazoa</taxon>
        <taxon>Spiralia</taxon>
        <taxon>Lophotrochozoa</taxon>
        <taxon>Mollusca</taxon>
        <taxon>Bivalvia</taxon>
        <taxon>Autobranchia</taxon>
        <taxon>Pteriomorphia</taxon>
        <taxon>Pterioida</taxon>
        <taxon>Pterioidea</taxon>
        <taxon>Pteriidae</taxon>
        <taxon>Pinctada</taxon>
    </lineage>
</organism>
<dbReference type="Proteomes" id="UP001186944">
    <property type="component" value="Unassembled WGS sequence"/>
</dbReference>
<evidence type="ECO:0000313" key="2">
    <source>
        <dbReference type="EMBL" id="KAK3092738.1"/>
    </source>
</evidence>
<keyword evidence="3" id="KW-1185">Reference proteome</keyword>
<comment type="caution">
    <text evidence="2">The sequence shown here is derived from an EMBL/GenBank/DDBJ whole genome shotgun (WGS) entry which is preliminary data.</text>
</comment>
<protein>
    <submittedName>
        <fullName evidence="2">Uncharacterized protein</fullName>
    </submittedName>
</protein>
<reference evidence="2" key="1">
    <citation type="submission" date="2019-08" db="EMBL/GenBank/DDBJ databases">
        <title>The improved chromosome-level genome for the pearl oyster Pinctada fucata martensii using PacBio sequencing and Hi-C.</title>
        <authorList>
            <person name="Zheng Z."/>
        </authorList>
    </citation>
    <scope>NUCLEOTIDE SEQUENCE</scope>
    <source>
        <strain evidence="2">ZZ-2019</strain>
        <tissue evidence="2">Adductor muscle</tissue>
    </source>
</reference>
<feature type="region of interest" description="Disordered" evidence="1">
    <location>
        <begin position="66"/>
        <end position="108"/>
    </location>
</feature>
<dbReference type="EMBL" id="VSWD01000009">
    <property type="protein sequence ID" value="KAK3092738.1"/>
    <property type="molecule type" value="Genomic_DNA"/>
</dbReference>
<accession>A0AA89BVU9</accession>
<gene>
    <name evidence="2" type="ORF">FSP39_006753</name>
</gene>
<proteinExistence type="predicted"/>